<dbReference type="InterPro" id="IPR036259">
    <property type="entry name" value="MFS_trans_sf"/>
</dbReference>
<keyword evidence="2" id="KW-1133">Transmembrane helix</keyword>
<name>A0AA35S4B2_GEOBA</name>
<proteinExistence type="predicted"/>
<evidence type="ECO:0000256" key="1">
    <source>
        <dbReference type="SAM" id="MobiDB-lite"/>
    </source>
</evidence>
<feature type="transmembrane region" description="Helical" evidence="2">
    <location>
        <begin position="50"/>
        <end position="71"/>
    </location>
</feature>
<reference evidence="3" key="1">
    <citation type="submission" date="2023-03" db="EMBL/GenBank/DDBJ databases">
        <authorList>
            <person name="Steffen K."/>
            <person name="Cardenas P."/>
        </authorList>
    </citation>
    <scope>NUCLEOTIDE SEQUENCE</scope>
</reference>
<keyword evidence="2" id="KW-0472">Membrane</keyword>
<comment type="caution">
    <text evidence="3">The sequence shown here is derived from an EMBL/GenBank/DDBJ whole genome shotgun (WGS) entry which is preliminary data.</text>
</comment>
<feature type="region of interest" description="Disordered" evidence="1">
    <location>
        <begin position="102"/>
        <end position="124"/>
    </location>
</feature>
<evidence type="ECO:0000256" key="2">
    <source>
        <dbReference type="SAM" id="Phobius"/>
    </source>
</evidence>
<gene>
    <name evidence="3" type="ORF">GBAR_LOCUS12825</name>
</gene>
<accession>A0AA35S4B2</accession>
<dbReference type="AlphaFoldDB" id="A0AA35S4B2"/>
<evidence type="ECO:0000313" key="3">
    <source>
        <dbReference type="EMBL" id="CAI8021666.1"/>
    </source>
</evidence>
<protein>
    <submittedName>
        <fullName evidence="3">Solute carrier family 15 member 2</fullName>
    </submittedName>
</protein>
<organism evidence="3 4">
    <name type="scientific">Geodia barretti</name>
    <name type="common">Barrett's horny sponge</name>
    <dbReference type="NCBI Taxonomy" id="519541"/>
    <lineage>
        <taxon>Eukaryota</taxon>
        <taxon>Metazoa</taxon>
        <taxon>Porifera</taxon>
        <taxon>Demospongiae</taxon>
        <taxon>Heteroscleromorpha</taxon>
        <taxon>Tetractinellida</taxon>
        <taxon>Astrophorina</taxon>
        <taxon>Geodiidae</taxon>
        <taxon>Geodia</taxon>
    </lineage>
</organism>
<evidence type="ECO:0000313" key="4">
    <source>
        <dbReference type="Proteomes" id="UP001174909"/>
    </source>
</evidence>
<feature type="transmembrane region" description="Helical" evidence="2">
    <location>
        <begin position="21"/>
        <end position="38"/>
    </location>
</feature>
<dbReference type="EMBL" id="CASHTH010001913">
    <property type="protein sequence ID" value="CAI8021666.1"/>
    <property type="molecule type" value="Genomic_DNA"/>
</dbReference>
<sequence>MLQFSLPRSQAPVSMKALCQAAWLWTVAFGNLFVIIIAEGRIFENQALEFFFFAACIGGVAILFAVMSFFYKYVDLSTYNQLQQEGEGDEVSSDETQALILSHDKEQEQKQGREKNEKGNESEF</sequence>
<keyword evidence="4" id="KW-1185">Reference proteome</keyword>
<keyword evidence="2" id="KW-0812">Transmembrane</keyword>
<dbReference type="Gene3D" id="1.20.1250.20">
    <property type="entry name" value="MFS general substrate transporter like domains"/>
    <property type="match status" value="1"/>
</dbReference>
<dbReference type="Proteomes" id="UP001174909">
    <property type="component" value="Unassembled WGS sequence"/>
</dbReference>